<evidence type="ECO:0000256" key="2">
    <source>
        <dbReference type="ARBA" id="ARBA00022448"/>
    </source>
</evidence>
<organism evidence="10 11">
    <name type="scientific">Streptomyces chrestomyceticus</name>
    <dbReference type="NCBI Taxonomy" id="68185"/>
    <lineage>
        <taxon>Bacteria</taxon>
        <taxon>Bacillati</taxon>
        <taxon>Actinomycetota</taxon>
        <taxon>Actinomycetes</taxon>
        <taxon>Kitasatosporales</taxon>
        <taxon>Streptomycetaceae</taxon>
        <taxon>Streptomyces</taxon>
    </lineage>
</organism>
<comment type="similarity">
    <text evidence="7">Belongs to the binding-protein-dependent transport system permease family.</text>
</comment>
<reference evidence="10 11" key="1">
    <citation type="submission" date="2023-08" db="EMBL/GenBank/DDBJ databases">
        <authorList>
            <person name="Sharma P."/>
            <person name="Verma V."/>
            <person name="Mohan M.K."/>
            <person name="Dubey A.K."/>
        </authorList>
    </citation>
    <scope>NUCLEOTIDE SEQUENCE [LARGE SCALE GENOMIC DNA]</scope>
    <source>
        <strain evidence="10 11">ADP4</strain>
    </source>
</reference>
<gene>
    <name evidence="10" type="ORF">RB636_26535</name>
</gene>
<keyword evidence="3" id="KW-1003">Cell membrane</keyword>
<keyword evidence="6 7" id="KW-0472">Membrane</keyword>
<keyword evidence="5 7" id="KW-1133">Transmembrane helix</keyword>
<feature type="transmembrane region" description="Helical" evidence="7">
    <location>
        <begin position="159"/>
        <end position="179"/>
    </location>
</feature>
<feature type="compositionally biased region" description="Gly residues" evidence="8">
    <location>
        <begin position="14"/>
        <end position="23"/>
    </location>
</feature>
<evidence type="ECO:0000256" key="1">
    <source>
        <dbReference type="ARBA" id="ARBA00004651"/>
    </source>
</evidence>
<dbReference type="PROSITE" id="PS50928">
    <property type="entry name" value="ABC_TM1"/>
    <property type="match status" value="1"/>
</dbReference>
<evidence type="ECO:0000256" key="3">
    <source>
        <dbReference type="ARBA" id="ARBA00022475"/>
    </source>
</evidence>
<evidence type="ECO:0000256" key="8">
    <source>
        <dbReference type="SAM" id="MobiDB-lite"/>
    </source>
</evidence>
<dbReference type="Gene3D" id="1.10.3720.10">
    <property type="entry name" value="MetI-like"/>
    <property type="match status" value="1"/>
</dbReference>
<dbReference type="RefSeq" id="WP_331788357.1">
    <property type="nucleotide sequence ID" value="NZ_JAVFKM010000014.1"/>
</dbReference>
<keyword evidence="4 7" id="KW-0812">Transmembrane</keyword>
<evidence type="ECO:0000313" key="10">
    <source>
        <dbReference type="EMBL" id="MEF3116735.1"/>
    </source>
</evidence>
<sequence length="344" mass="36389">MATTVGSADEDGHGSGGSGGSGGTDAALRGAEDGGREGVRTAGSRARAAAHRRRRRQTVVAYLFLAPSLLFFAVFLVLPLLFAVLLSLSRWAGFDLADIRPVGTDNFAALFARGSSFLTPVLSNTLLYALGTVVLALSGAVLVAHCITNLRFQGLWRTLYFLPIVTTVVAVGNVWKYMYEPGGLVNGVLNALGLRSVAFLQDPATALPSIVVVQAWASLGSAILVLTAGLKAIPRSYYEAAELDGAGQFTVFARITLPLLRPSLLFVCVTQFITGLQSFALIIVMTGEGGPGDATSVAALEMYQRAFKYGDWGSASAAALVLFVLILVITLVQLWLFRRKGEDA</sequence>
<dbReference type="InterPro" id="IPR051393">
    <property type="entry name" value="ABC_transporter_permease"/>
</dbReference>
<evidence type="ECO:0000256" key="6">
    <source>
        <dbReference type="ARBA" id="ARBA00023136"/>
    </source>
</evidence>
<feature type="transmembrane region" description="Helical" evidence="7">
    <location>
        <begin position="206"/>
        <end position="230"/>
    </location>
</feature>
<evidence type="ECO:0000256" key="4">
    <source>
        <dbReference type="ARBA" id="ARBA00022692"/>
    </source>
</evidence>
<feature type="region of interest" description="Disordered" evidence="8">
    <location>
        <begin position="1"/>
        <end position="49"/>
    </location>
</feature>
<dbReference type="InterPro" id="IPR000515">
    <property type="entry name" value="MetI-like"/>
</dbReference>
<dbReference type="Pfam" id="PF00528">
    <property type="entry name" value="BPD_transp_1"/>
    <property type="match status" value="1"/>
</dbReference>
<feature type="domain" description="ABC transmembrane type-1" evidence="9">
    <location>
        <begin position="122"/>
        <end position="333"/>
    </location>
</feature>
<dbReference type="InterPro" id="IPR035906">
    <property type="entry name" value="MetI-like_sf"/>
</dbReference>
<feature type="transmembrane region" description="Helical" evidence="7">
    <location>
        <begin position="312"/>
        <end position="337"/>
    </location>
</feature>
<comment type="caution">
    <text evidence="10">The sequence shown here is derived from an EMBL/GenBank/DDBJ whole genome shotgun (WGS) entry which is preliminary data.</text>
</comment>
<accession>A0ABU7X156</accession>
<dbReference type="CDD" id="cd06261">
    <property type="entry name" value="TM_PBP2"/>
    <property type="match status" value="1"/>
</dbReference>
<comment type="subcellular location">
    <subcellularLocation>
        <location evidence="1 7">Cell membrane</location>
        <topology evidence="1 7">Multi-pass membrane protein</topology>
    </subcellularLocation>
</comment>
<dbReference type="EMBL" id="JAVFKM010000014">
    <property type="protein sequence ID" value="MEF3116735.1"/>
    <property type="molecule type" value="Genomic_DNA"/>
</dbReference>
<evidence type="ECO:0000256" key="7">
    <source>
        <dbReference type="RuleBase" id="RU363032"/>
    </source>
</evidence>
<evidence type="ECO:0000256" key="5">
    <source>
        <dbReference type="ARBA" id="ARBA00022989"/>
    </source>
</evidence>
<dbReference type="Proteomes" id="UP001348265">
    <property type="component" value="Unassembled WGS sequence"/>
</dbReference>
<evidence type="ECO:0000313" key="11">
    <source>
        <dbReference type="Proteomes" id="UP001348265"/>
    </source>
</evidence>
<proteinExistence type="inferred from homology"/>
<keyword evidence="11" id="KW-1185">Reference proteome</keyword>
<dbReference type="PANTHER" id="PTHR30193:SF37">
    <property type="entry name" value="INNER MEMBRANE ABC TRANSPORTER PERMEASE PROTEIN YCJO"/>
    <property type="match status" value="1"/>
</dbReference>
<dbReference type="PANTHER" id="PTHR30193">
    <property type="entry name" value="ABC TRANSPORTER PERMEASE PROTEIN"/>
    <property type="match status" value="1"/>
</dbReference>
<feature type="transmembrane region" description="Helical" evidence="7">
    <location>
        <begin position="126"/>
        <end position="147"/>
    </location>
</feature>
<evidence type="ECO:0000259" key="9">
    <source>
        <dbReference type="PROSITE" id="PS50928"/>
    </source>
</evidence>
<feature type="transmembrane region" description="Helical" evidence="7">
    <location>
        <begin position="264"/>
        <end position="285"/>
    </location>
</feature>
<feature type="compositionally biased region" description="Basic and acidic residues" evidence="8">
    <location>
        <begin position="30"/>
        <end position="39"/>
    </location>
</feature>
<dbReference type="SUPFAM" id="SSF161098">
    <property type="entry name" value="MetI-like"/>
    <property type="match status" value="1"/>
</dbReference>
<feature type="transmembrane region" description="Helical" evidence="7">
    <location>
        <begin position="59"/>
        <end position="86"/>
    </location>
</feature>
<name>A0ABU7X156_9ACTN</name>
<protein>
    <submittedName>
        <fullName evidence="10">Sugar ABC transporter permease</fullName>
    </submittedName>
</protein>
<keyword evidence="2 7" id="KW-0813">Transport</keyword>